<accession>A0AAW9DPJ4</accession>
<evidence type="ECO:0000256" key="1">
    <source>
        <dbReference type="SAM" id="MobiDB-lite"/>
    </source>
</evidence>
<feature type="region of interest" description="Disordered" evidence="1">
    <location>
        <begin position="59"/>
        <end position="96"/>
    </location>
</feature>
<name>A0AAW9DPJ4_ACIAO</name>
<dbReference type="EMBL" id="JAWXYB010000018">
    <property type="protein sequence ID" value="MDX5930608.1"/>
    <property type="molecule type" value="Genomic_DNA"/>
</dbReference>
<comment type="caution">
    <text evidence="2">The sequence shown here is derived from an EMBL/GenBank/DDBJ whole genome shotgun (WGS) entry which is preliminary data.</text>
</comment>
<evidence type="ECO:0000313" key="2">
    <source>
        <dbReference type="EMBL" id="MDX5930608.1"/>
    </source>
</evidence>
<proteinExistence type="predicted"/>
<dbReference type="Proteomes" id="UP001279553">
    <property type="component" value="Unassembled WGS sequence"/>
</dbReference>
<reference evidence="2 3" key="1">
    <citation type="submission" date="2023-11" db="EMBL/GenBank/DDBJ databases">
        <title>MicrobeMod: A computational toolkit for identifying prokaryotic methylation and restriction-modification with nanopore sequencing.</title>
        <authorList>
            <person name="Crits-Christoph A."/>
            <person name="Kang S.C."/>
            <person name="Lee H."/>
            <person name="Ostrov N."/>
        </authorList>
    </citation>
    <scope>NUCLEOTIDE SEQUENCE [LARGE SCALE GENOMIC DNA]</scope>
    <source>
        <strain evidence="2 3">DSMZ 700</strain>
    </source>
</reference>
<feature type="region of interest" description="Disordered" evidence="1">
    <location>
        <begin position="163"/>
        <end position="187"/>
    </location>
</feature>
<gene>
    <name evidence="2" type="ORF">SIL87_07510</name>
</gene>
<dbReference type="AlphaFoldDB" id="A0AAW9DPJ4"/>
<feature type="compositionally biased region" description="Pro residues" evidence="1">
    <location>
        <begin position="167"/>
        <end position="178"/>
    </location>
</feature>
<organism evidence="2 3">
    <name type="scientific">Acidiphilium acidophilum</name>
    <name type="common">Thiobacillus acidophilus</name>
    <dbReference type="NCBI Taxonomy" id="76588"/>
    <lineage>
        <taxon>Bacteria</taxon>
        <taxon>Pseudomonadati</taxon>
        <taxon>Pseudomonadota</taxon>
        <taxon>Alphaproteobacteria</taxon>
        <taxon>Acetobacterales</taxon>
        <taxon>Acidocellaceae</taxon>
        <taxon>Acidiphilium</taxon>
    </lineage>
</organism>
<sequence>MSSIAPTHPHHPVAQFVRILRDLVVSVARKTPSPTMSDFTVEILLRHLDFFIRRLTRAITSSGTQPGPTPKPTPSPAPKPVPPRPRPNPNTTPGMIMRCPAWLQHLTPRYLPDAADDIAAATAALTALLAAEATADLIAQTPKSTPTLRSLCRMFGIAPPSWLQLPKPVPEPKPPQPPKPRKPRDYGFTLVGIYDTPCWNSWSHRWPGPAKKPA</sequence>
<feature type="compositionally biased region" description="Pro residues" evidence="1">
    <location>
        <begin position="67"/>
        <end position="90"/>
    </location>
</feature>
<dbReference type="RefSeq" id="WP_319613543.1">
    <property type="nucleotide sequence ID" value="NZ_JAWXYB010000018.1"/>
</dbReference>
<protein>
    <submittedName>
        <fullName evidence="2">Uncharacterized protein</fullName>
    </submittedName>
</protein>
<evidence type="ECO:0000313" key="3">
    <source>
        <dbReference type="Proteomes" id="UP001279553"/>
    </source>
</evidence>
<keyword evidence="3" id="KW-1185">Reference proteome</keyword>